<dbReference type="Pfam" id="PF00892">
    <property type="entry name" value="EamA"/>
    <property type="match status" value="2"/>
</dbReference>
<keyword evidence="2" id="KW-1003">Cell membrane</keyword>
<dbReference type="PANTHER" id="PTHR32322">
    <property type="entry name" value="INNER MEMBRANE TRANSPORTER"/>
    <property type="match status" value="1"/>
</dbReference>
<organism evidence="8 9">
    <name type="scientific">Halomonas daqiaonensis</name>
    <dbReference type="NCBI Taxonomy" id="650850"/>
    <lineage>
        <taxon>Bacteria</taxon>
        <taxon>Pseudomonadati</taxon>
        <taxon>Pseudomonadota</taxon>
        <taxon>Gammaproteobacteria</taxon>
        <taxon>Oceanospirillales</taxon>
        <taxon>Halomonadaceae</taxon>
        <taxon>Halomonas</taxon>
    </lineage>
</organism>
<feature type="transmembrane region" description="Helical" evidence="6">
    <location>
        <begin position="229"/>
        <end position="250"/>
    </location>
</feature>
<feature type="transmembrane region" description="Helical" evidence="6">
    <location>
        <begin position="81"/>
        <end position="104"/>
    </location>
</feature>
<feature type="transmembrane region" description="Helical" evidence="6">
    <location>
        <begin position="262"/>
        <end position="280"/>
    </location>
</feature>
<dbReference type="AlphaFoldDB" id="A0A1H7Q9D5"/>
<evidence type="ECO:0000256" key="6">
    <source>
        <dbReference type="SAM" id="Phobius"/>
    </source>
</evidence>
<feature type="domain" description="EamA" evidence="7">
    <location>
        <begin position="166"/>
        <end position="303"/>
    </location>
</feature>
<evidence type="ECO:0000256" key="1">
    <source>
        <dbReference type="ARBA" id="ARBA00004651"/>
    </source>
</evidence>
<dbReference type="InterPro" id="IPR037185">
    <property type="entry name" value="EmrE-like"/>
</dbReference>
<feature type="transmembrane region" description="Helical" evidence="6">
    <location>
        <begin position="197"/>
        <end position="217"/>
    </location>
</feature>
<comment type="subcellular location">
    <subcellularLocation>
        <location evidence="1">Cell membrane</location>
        <topology evidence="1">Multi-pass membrane protein</topology>
    </subcellularLocation>
</comment>
<evidence type="ECO:0000256" key="2">
    <source>
        <dbReference type="ARBA" id="ARBA00022475"/>
    </source>
</evidence>
<feature type="transmembrane region" description="Helical" evidence="6">
    <location>
        <begin position="139"/>
        <end position="159"/>
    </location>
</feature>
<reference evidence="9" key="1">
    <citation type="submission" date="2016-10" db="EMBL/GenBank/DDBJ databases">
        <authorList>
            <person name="Varghese N."/>
            <person name="Submissions S."/>
        </authorList>
    </citation>
    <scope>NUCLEOTIDE SEQUENCE [LARGE SCALE GENOMIC DNA]</scope>
    <source>
        <strain evidence="9">CGMCC 1.9150</strain>
    </source>
</reference>
<evidence type="ECO:0000256" key="3">
    <source>
        <dbReference type="ARBA" id="ARBA00022692"/>
    </source>
</evidence>
<keyword evidence="4 6" id="KW-1133">Transmembrane helix</keyword>
<feature type="domain" description="EamA" evidence="7">
    <location>
        <begin position="23"/>
        <end position="153"/>
    </location>
</feature>
<dbReference type="PANTHER" id="PTHR32322:SF18">
    <property type="entry name" value="S-ADENOSYLMETHIONINE_S-ADENOSYLHOMOCYSTEINE TRANSPORTER"/>
    <property type="match status" value="1"/>
</dbReference>
<accession>A0A1H7Q9D5</accession>
<dbReference type="SUPFAM" id="SSF103481">
    <property type="entry name" value="Multidrug resistance efflux transporter EmrE"/>
    <property type="match status" value="2"/>
</dbReference>
<proteinExistence type="predicted"/>
<feature type="transmembrane region" description="Helical" evidence="6">
    <location>
        <begin position="165"/>
        <end position="185"/>
    </location>
</feature>
<evidence type="ECO:0000313" key="9">
    <source>
        <dbReference type="Proteomes" id="UP000198807"/>
    </source>
</evidence>
<feature type="transmembrane region" description="Helical" evidence="6">
    <location>
        <begin position="110"/>
        <end position="130"/>
    </location>
</feature>
<feature type="transmembrane region" description="Helical" evidence="6">
    <location>
        <begin position="286"/>
        <end position="305"/>
    </location>
</feature>
<evidence type="ECO:0000256" key="4">
    <source>
        <dbReference type="ARBA" id="ARBA00022989"/>
    </source>
</evidence>
<keyword evidence="5 6" id="KW-0472">Membrane</keyword>
<feature type="transmembrane region" description="Helical" evidence="6">
    <location>
        <begin position="49"/>
        <end position="69"/>
    </location>
</feature>
<sequence>MARFLTDRLTRLLAANPAFGSLALILAIGLFWGGNWPAVRFILRDLPPFTLRAIGFTAGALVLLGWAYWRGLPLRVAGREWPWLAVTGLFTILGFNLATAFAQLRMPTSQAAIIAFTMPCWALLMAWGLLGEVVRPRQWLGLATGQLGLVVLLGPAALAARTEDLIGPVIVLGAAVSWALGTVLIKRRGHWESHPVVITGWQFAICAAPMIGLAAWQETPPLPGDWLDTTWLALGYHLVFSICLAQMLWFRNVNRLTLGQSTISTLIIPVVGVVSASLLLGEPLTLQVVVALLLILAAIAVVMLGKRRLDHDPRLADRDTIPPDHT</sequence>
<protein>
    <submittedName>
        <fullName evidence="8">Permease of the drug/metabolite transporter (DMT) superfamily</fullName>
    </submittedName>
</protein>
<feature type="transmembrane region" description="Helical" evidence="6">
    <location>
        <begin position="12"/>
        <end position="34"/>
    </location>
</feature>
<keyword evidence="3 6" id="KW-0812">Transmembrane</keyword>
<evidence type="ECO:0000313" key="8">
    <source>
        <dbReference type="EMBL" id="SEL44095.1"/>
    </source>
</evidence>
<evidence type="ECO:0000259" key="7">
    <source>
        <dbReference type="Pfam" id="PF00892"/>
    </source>
</evidence>
<evidence type="ECO:0000256" key="5">
    <source>
        <dbReference type="ARBA" id="ARBA00023136"/>
    </source>
</evidence>
<dbReference type="EMBL" id="FOBC01000010">
    <property type="protein sequence ID" value="SEL44095.1"/>
    <property type="molecule type" value="Genomic_DNA"/>
</dbReference>
<dbReference type="InterPro" id="IPR050638">
    <property type="entry name" value="AA-Vitamin_Transporters"/>
</dbReference>
<dbReference type="Proteomes" id="UP000198807">
    <property type="component" value="Unassembled WGS sequence"/>
</dbReference>
<dbReference type="InterPro" id="IPR000620">
    <property type="entry name" value="EamA_dom"/>
</dbReference>
<dbReference type="RefSeq" id="WP_089713085.1">
    <property type="nucleotide sequence ID" value="NZ_FOBC01000010.1"/>
</dbReference>
<dbReference type="GO" id="GO:0005886">
    <property type="term" value="C:plasma membrane"/>
    <property type="evidence" value="ECO:0007669"/>
    <property type="project" value="UniProtKB-SubCell"/>
</dbReference>
<gene>
    <name evidence="8" type="ORF">SAMN04488129_11039</name>
</gene>
<keyword evidence="9" id="KW-1185">Reference proteome</keyword>
<dbReference type="STRING" id="650850.SAMN04488129_11039"/>
<name>A0A1H7Q9D5_9GAMM</name>
<dbReference type="OrthoDB" id="5430053at2"/>